<keyword evidence="2" id="KW-1185">Reference proteome</keyword>
<dbReference type="OrthoDB" id="414626at2759"/>
<name>A0A812RH20_9DINO</name>
<proteinExistence type="predicted"/>
<organism evidence="1 2">
    <name type="scientific">Symbiodinium natans</name>
    <dbReference type="NCBI Taxonomy" id="878477"/>
    <lineage>
        <taxon>Eukaryota</taxon>
        <taxon>Sar</taxon>
        <taxon>Alveolata</taxon>
        <taxon>Dinophyceae</taxon>
        <taxon>Suessiales</taxon>
        <taxon>Symbiodiniaceae</taxon>
        <taxon>Symbiodinium</taxon>
    </lineage>
</organism>
<dbReference type="AlphaFoldDB" id="A0A812RH20"/>
<accession>A0A812RH20</accession>
<evidence type="ECO:0000313" key="2">
    <source>
        <dbReference type="Proteomes" id="UP000604046"/>
    </source>
</evidence>
<comment type="caution">
    <text evidence="1">The sequence shown here is derived from an EMBL/GenBank/DDBJ whole genome shotgun (WGS) entry which is preliminary data.</text>
</comment>
<evidence type="ECO:0000313" key="1">
    <source>
        <dbReference type="EMBL" id="CAE7437764.1"/>
    </source>
</evidence>
<gene>
    <name evidence="1" type="ORF">SNAT2548_LOCUS23790</name>
</gene>
<dbReference type="Proteomes" id="UP000604046">
    <property type="component" value="Unassembled WGS sequence"/>
</dbReference>
<dbReference type="EMBL" id="CAJNDS010002335">
    <property type="protein sequence ID" value="CAE7437764.1"/>
    <property type="molecule type" value="Genomic_DNA"/>
</dbReference>
<protein>
    <submittedName>
        <fullName evidence="1">Uncharacterized protein</fullName>
    </submittedName>
</protein>
<sequence>MQCRGPHAAWHALEALSLKGGVTAEVEARWVDSTTAAGAAARAIQLLVSTGQSWKDFNSTDFQKTALLKAGDRPEASRLSKAIGGEIHKHGAVSIHVFAENIKSVHETLKSIASVPSQLQSAGRRVVFVPSLGWASGPDGQKSRRSLRIYAKSSPSVVGLNELELDSLEVPQFLAAPDVVFGSQRRWLAASPAAAAQLGPASVICLRAMRCKIDSCLLGSAQTGVGVFIVLAKLGNAFYGALGTDGPGSDRGPLTVAKALWEQSQGMGGFAACDHLQSLFQRRHGGNSTPSMLQACGYPLMLCRLGTLLEFSQLQELVLVDLRSTEVLTAALSGSCSRSLRVCRASFIGPESRKQPLTLPPAGLQSLESSAQVLHPKLARSDIDFRTCFVVRMQAAVLNGLSSLPISACAQWYPRRRKHCGDGSSSGRSAGIGWSCDRGFALLRTFDAAWSFREHVCVARNQIECERQTTATGVTVYSVVLQLVEVFIAEDASMLATGGALRCCRSIFAWLRLLALRKDGISTALPRRMDPRQRSFWEEVSGKLPSMPHSEMTLRVAHLFPSTYDEGTHKLC</sequence>
<reference evidence="1" key="1">
    <citation type="submission" date="2021-02" db="EMBL/GenBank/DDBJ databases">
        <authorList>
            <person name="Dougan E. K."/>
            <person name="Rhodes N."/>
            <person name="Thang M."/>
            <person name="Chan C."/>
        </authorList>
    </citation>
    <scope>NUCLEOTIDE SEQUENCE</scope>
</reference>